<keyword evidence="2" id="KW-1185">Reference proteome</keyword>
<name>A0AA36GGY8_9BILA</name>
<dbReference type="AlphaFoldDB" id="A0AA36GGY8"/>
<proteinExistence type="predicted"/>
<organism evidence="1 2">
    <name type="scientific">Mesorhabditis spiculigera</name>
    <dbReference type="NCBI Taxonomy" id="96644"/>
    <lineage>
        <taxon>Eukaryota</taxon>
        <taxon>Metazoa</taxon>
        <taxon>Ecdysozoa</taxon>
        <taxon>Nematoda</taxon>
        <taxon>Chromadorea</taxon>
        <taxon>Rhabditida</taxon>
        <taxon>Rhabditina</taxon>
        <taxon>Rhabditomorpha</taxon>
        <taxon>Rhabditoidea</taxon>
        <taxon>Rhabditidae</taxon>
        <taxon>Mesorhabditinae</taxon>
        <taxon>Mesorhabditis</taxon>
    </lineage>
</organism>
<feature type="non-terminal residue" evidence="1">
    <location>
        <position position="1"/>
    </location>
</feature>
<protein>
    <submittedName>
        <fullName evidence="1">Uncharacterized protein</fullName>
    </submittedName>
</protein>
<comment type="caution">
    <text evidence="1">The sequence shown here is derived from an EMBL/GenBank/DDBJ whole genome shotgun (WGS) entry which is preliminary data.</text>
</comment>
<gene>
    <name evidence="1" type="ORF">MSPICULIGERA_LOCUS25838</name>
</gene>
<dbReference type="EMBL" id="CATQJA010002710">
    <property type="protein sequence ID" value="CAJ0587885.1"/>
    <property type="molecule type" value="Genomic_DNA"/>
</dbReference>
<evidence type="ECO:0000313" key="2">
    <source>
        <dbReference type="Proteomes" id="UP001177023"/>
    </source>
</evidence>
<dbReference type="Proteomes" id="UP001177023">
    <property type="component" value="Unassembled WGS sequence"/>
</dbReference>
<accession>A0AA36GGY8</accession>
<evidence type="ECO:0000313" key="1">
    <source>
        <dbReference type="EMBL" id="CAJ0587885.1"/>
    </source>
</evidence>
<reference evidence="1" key="1">
    <citation type="submission" date="2023-06" db="EMBL/GenBank/DDBJ databases">
        <authorList>
            <person name="Delattre M."/>
        </authorList>
    </citation>
    <scope>NUCLEOTIDE SEQUENCE</scope>
    <source>
        <strain evidence="1">AF72</strain>
    </source>
</reference>
<sequence length="115" mass="12427">MDETALATCAALVPLYVNNNARVLKLDPGNLATLLGYVSLELGYCGASVTINSYVRTSWIVDSNFYASSVNATWDYNLVKSKMFYAWNRPAYAGTLPAPDTDCTSAPVGKCGDKE</sequence>